<dbReference type="EMBL" id="JAUJEA010000010">
    <property type="protein sequence ID" value="MDN5204300.1"/>
    <property type="molecule type" value="Genomic_DNA"/>
</dbReference>
<accession>A0ABT8KY10</accession>
<gene>
    <name evidence="1" type="ORF">QQ008_23105</name>
</gene>
<protein>
    <submittedName>
        <fullName evidence="1">Uncharacterized protein</fullName>
    </submittedName>
</protein>
<comment type="caution">
    <text evidence="1">The sequence shown here is derived from an EMBL/GenBank/DDBJ whole genome shotgun (WGS) entry which is preliminary data.</text>
</comment>
<evidence type="ECO:0000313" key="1">
    <source>
        <dbReference type="EMBL" id="MDN5204300.1"/>
    </source>
</evidence>
<evidence type="ECO:0000313" key="2">
    <source>
        <dbReference type="Proteomes" id="UP001172082"/>
    </source>
</evidence>
<sequence>MTLTLFCKVIDNTFSLEKYRNNEIFMIGDHVEIRDYFFVKKKGLIIDIIKREPVRIDKFDVVKLKVKINGKTKNYCPKKTKVLDRGKYLPFDIADNYEFWIEEIKKDPFEIFDTVDNIDFRSVYDDFFNGLLSLQTRLPESLSISYFKRSIQRGNHILSNELLEKSNNNLEIHSIKIKILRSIAYSMAFVSNKPDHAKLLETANLIKSKCSKISSGYWWAGDQDFYLSAVRALIIADDLDTARDFLKSKRSFSKHTEQRRILIQLLKKQSNPDKDVQLRKDCYDFTEYTYYNIASYSSYFSTCYTFIEWNAIYYKFFISQDFTVDWNYVYKSLKDFTIAANR</sequence>
<name>A0ABT8KY10_9BACT</name>
<keyword evidence="2" id="KW-1185">Reference proteome</keyword>
<organism evidence="1 2">
    <name type="scientific">Splendidivirga corallicola</name>
    <dbReference type="NCBI Taxonomy" id="3051826"/>
    <lineage>
        <taxon>Bacteria</taxon>
        <taxon>Pseudomonadati</taxon>
        <taxon>Bacteroidota</taxon>
        <taxon>Cytophagia</taxon>
        <taxon>Cytophagales</taxon>
        <taxon>Splendidivirgaceae</taxon>
        <taxon>Splendidivirga</taxon>
    </lineage>
</organism>
<dbReference type="Proteomes" id="UP001172082">
    <property type="component" value="Unassembled WGS sequence"/>
</dbReference>
<reference evidence="1" key="1">
    <citation type="submission" date="2023-06" db="EMBL/GenBank/DDBJ databases">
        <title>Genomic of Parafulvivirga corallium.</title>
        <authorList>
            <person name="Wang G."/>
        </authorList>
    </citation>
    <scope>NUCLEOTIDE SEQUENCE</scope>
    <source>
        <strain evidence="1">BMA10</strain>
    </source>
</reference>
<proteinExistence type="predicted"/>
<dbReference type="RefSeq" id="WP_346754325.1">
    <property type="nucleotide sequence ID" value="NZ_JAUJEA010000010.1"/>
</dbReference>